<gene>
    <name evidence="1" type="ORF">LCGC14_0137860</name>
</gene>
<accession>A0A0F9VHP8</accession>
<dbReference type="SUPFAM" id="SSF158682">
    <property type="entry name" value="TerB-like"/>
    <property type="match status" value="1"/>
</dbReference>
<evidence type="ECO:0000313" key="1">
    <source>
        <dbReference type="EMBL" id="KKN99342.1"/>
    </source>
</evidence>
<dbReference type="CDD" id="cd07178">
    <property type="entry name" value="terB_like_YebE"/>
    <property type="match status" value="1"/>
</dbReference>
<reference evidence="1" key="1">
    <citation type="journal article" date="2015" name="Nature">
        <title>Complex archaea that bridge the gap between prokaryotes and eukaryotes.</title>
        <authorList>
            <person name="Spang A."/>
            <person name="Saw J.H."/>
            <person name="Jorgensen S.L."/>
            <person name="Zaremba-Niedzwiedzka K."/>
            <person name="Martijn J."/>
            <person name="Lind A.E."/>
            <person name="van Eijk R."/>
            <person name="Schleper C."/>
            <person name="Guy L."/>
            <person name="Ettema T.J."/>
        </authorList>
    </citation>
    <scope>NUCLEOTIDE SEQUENCE</scope>
</reference>
<name>A0A0F9VHP8_9ZZZZ</name>
<dbReference type="AlphaFoldDB" id="A0A0F9VHP8"/>
<proteinExistence type="predicted"/>
<dbReference type="Pfam" id="PF04391">
    <property type="entry name" value="DUF533"/>
    <property type="match status" value="1"/>
</dbReference>
<dbReference type="EMBL" id="LAZR01000047">
    <property type="protein sequence ID" value="KKN99342.1"/>
    <property type="molecule type" value="Genomic_DNA"/>
</dbReference>
<organism evidence="1">
    <name type="scientific">marine sediment metagenome</name>
    <dbReference type="NCBI Taxonomy" id="412755"/>
    <lineage>
        <taxon>unclassified sequences</taxon>
        <taxon>metagenomes</taxon>
        <taxon>ecological metagenomes</taxon>
    </lineage>
</organism>
<protein>
    <submittedName>
        <fullName evidence="1">Uncharacterized protein</fullName>
    </submittedName>
</protein>
<dbReference type="InterPro" id="IPR029024">
    <property type="entry name" value="TerB-like"/>
</dbReference>
<sequence length="272" mass="26954">MSLMKTLAKVAIGVAVAKGANAMMNKNKSTSGRASSGGGLGGLLGGLTGGSTASRSSGGGLQDMLGGLMGGSSGASGGGLGGLLNQLGGSRGASSSGGLGGLLGGLAGAAGAGGLLGGLGEKTQSAPERPEADFGAVLNSQFDSNPTPEITPSRDQEATAALMIAAMIQAAKSDGIFDDNEREKLLNHLDEADADEAAFVQAQMAAPVDVDALVAQTPEGMGPQIYAMSLLAIDLDTQEEAQYLHKLASAYGMQAAEVNEIHEKMGVPSLYT</sequence>
<dbReference type="InterPro" id="IPR007486">
    <property type="entry name" value="YebE"/>
</dbReference>
<comment type="caution">
    <text evidence="1">The sequence shown here is derived from an EMBL/GenBank/DDBJ whole genome shotgun (WGS) entry which is preliminary data.</text>
</comment>